<evidence type="ECO:0000256" key="1">
    <source>
        <dbReference type="ARBA" id="ARBA00004308"/>
    </source>
</evidence>
<dbReference type="InterPro" id="IPR021832">
    <property type="entry name" value="ANKRD13"/>
</dbReference>
<name>A0AAD2A2Y9_9LAMI</name>
<evidence type="ECO:0000256" key="3">
    <source>
        <dbReference type="ARBA" id="ARBA00023136"/>
    </source>
</evidence>
<evidence type="ECO:0000313" key="6">
    <source>
        <dbReference type="EMBL" id="CAI9780488.1"/>
    </source>
</evidence>
<comment type="subcellular location">
    <subcellularLocation>
        <location evidence="1">Endomembrane system</location>
    </subcellularLocation>
</comment>
<accession>A0AAD2A2Y9</accession>
<evidence type="ECO:0000256" key="4">
    <source>
        <dbReference type="SAM" id="MobiDB-lite"/>
    </source>
</evidence>
<dbReference type="AlphaFoldDB" id="A0AAD2A2Y9"/>
<reference evidence="6" key="1">
    <citation type="submission" date="2023-05" db="EMBL/GenBank/DDBJ databases">
        <authorList>
            <person name="Huff M."/>
        </authorList>
    </citation>
    <scope>NUCLEOTIDE SEQUENCE</scope>
</reference>
<protein>
    <recommendedName>
        <fullName evidence="5">Ankyrin repeat domain-containing protein</fullName>
    </recommendedName>
</protein>
<feature type="compositionally biased region" description="Basic and acidic residues" evidence="4">
    <location>
        <begin position="165"/>
        <end position="174"/>
    </location>
</feature>
<feature type="region of interest" description="Disordered" evidence="4">
    <location>
        <begin position="149"/>
        <end position="174"/>
    </location>
</feature>
<keyword evidence="3" id="KW-0472">Membrane</keyword>
<gene>
    <name evidence="6" type="ORF">FPE_LOCUS27918</name>
</gene>
<proteinExistence type="predicted"/>
<feature type="domain" description="Ankyrin repeat" evidence="5">
    <location>
        <begin position="39"/>
        <end position="134"/>
    </location>
</feature>
<keyword evidence="2" id="KW-0677">Repeat</keyword>
<dbReference type="GO" id="GO:0005737">
    <property type="term" value="C:cytoplasm"/>
    <property type="evidence" value="ECO:0007669"/>
    <property type="project" value="TreeGrafter"/>
</dbReference>
<dbReference type="Pfam" id="PF11904">
    <property type="entry name" value="ANKRD13_C"/>
    <property type="match status" value="2"/>
</dbReference>
<keyword evidence="7" id="KW-1185">Reference proteome</keyword>
<sequence>MRDFYMEISFHFESSVIPFITRIARSNTYKFWKRDANLRADMTLAGFDGFRIQRSDQSILFLGDGSVDRKVPPGSLCMVSHKDKEVLNALDGAGARATEAEVQQGVTAMSQTNLFRPGIDITQAVILPRMTWSWKALCGGGCERDEHQKVKESKASSSINSDSGNCRKDGSREGEYKKGLRPVLWLSPEFPLQTEELLPLLDILANKVKAIRQLRELLTSKLPKPKGSFPVKVPYF</sequence>
<dbReference type="PANTHER" id="PTHR12447:SF35">
    <property type="entry name" value="ANKYRIN REPEAT FAMILY PROTEIN"/>
    <property type="match status" value="1"/>
</dbReference>
<dbReference type="PANTHER" id="PTHR12447">
    <property type="entry name" value="ANKYRIN REPEAT DOMAIN-CONTAINING PROTEIN 13"/>
    <property type="match status" value="1"/>
</dbReference>
<dbReference type="InterPro" id="IPR055285">
    <property type="entry name" value="ANKRD13_C"/>
</dbReference>
<dbReference type="EMBL" id="OU503052">
    <property type="protein sequence ID" value="CAI9780488.1"/>
    <property type="molecule type" value="Genomic_DNA"/>
</dbReference>
<dbReference type="Proteomes" id="UP000834106">
    <property type="component" value="Chromosome 17"/>
</dbReference>
<evidence type="ECO:0000313" key="7">
    <source>
        <dbReference type="Proteomes" id="UP000834106"/>
    </source>
</evidence>
<feature type="domain" description="Ankyrin repeat" evidence="5">
    <location>
        <begin position="149"/>
        <end position="233"/>
    </location>
</feature>
<evidence type="ECO:0000259" key="5">
    <source>
        <dbReference type="Pfam" id="PF11904"/>
    </source>
</evidence>
<organism evidence="6 7">
    <name type="scientific">Fraxinus pennsylvanica</name>
    <dbReference type="NCBI Taxonomy" id="56036"/>
    <lineage>
        <taxon>Eukaryota</taxon>
        <taxon>Viridiplantae</taxon>
        <taxon>Streptophyta</taxon>
        <taxon>Embryophyta</taxon>
        <taxon>Tracheophyta</taxon>
        <taxon>Spermatophyta</taxon>
        <taxon>Magnoliopsida</taxon>
        <taxon>eudicotyledons</taxon>
        <taxon>Gunneridae</taxon>
        <taxon>Pentapetalae</taxon>
        <taxon>asterids</taxon>
        <taxon>lamiids</taxon>
        <taxon>Lamiales</taxon>
        <taxon>Oleaceae</taxon>
        <taxon>Oleeae</taxon>
        <taxon>Fraxinus</taxon>
    </lineage>
</organism>
<feature type="compositionally biased region" description="Polar residues" evidence="4">
    <location>
        <begin position="155"/>
        <end position="164"/>
    </location>
</feature>
<evidence type="ECO:0000256" key="2">
    <source>
        <dbReference type="ARBA" id="ARBA00022737"/>
    </source>
</evidence>
<dbReference type="GO" id="GO:0012505">
    <property type="term" value="C:endomembrane system"/>
    <property type="evidence" value="ECO:0007669"/>
    <property type="project" value="UniProtKB-SubCell"/>
</dbReference>